<evidence type="ECO:0000313" key="2">
    <source>
        <dbReference type="Proteomes" id="UP000499080"/>
    </source>
</evidence>
<gene>
    <name evidence="1" type="ORF">AVEN_154958_1</name>
</gene>
<keyword evidence="2" id="KW-1185">Reference proteome</keyword>
<sequence length="85" mass="9859">MVWRATGPILDGSAVESGFELETLRPQSRDLTTRPPRPQHVDVSYKMTKEALLHRDLRRSQLSDNCRKQCQYLQLRWLSTCSATK</sequence>
<dbReference type="EMBL" id="BGPR01000008">
    <property type="protein sequence ID" value="GBL75643.1"/>
    <property type="molecule type" value="Genomic_DNA"/>
</dbReference>
<proteinExistence type="predicted"/>
<reference evidence="1 2" key="1">
    <citation type="journal article" date="2019" name="Sci. Rep.">
        <title>Orb-weaving spider Araneus ventricosus genome elucidates the spidroin gene catalogue.</title>
        <authorList>
            <person name="Kono N."/>
            <person name="Nakamura H."/>
            <person name="Ohtoshi R."/>
            <person name="Moran D.A.P."/>
            <person name="Shinohara A."/>
            <person name="Yoshida Y."/>
            <person name="Fujiwara M."/>
            <person name="Mori M."/>
            <person name="Tomita M."/>
            <person name="Arakawa K."/>
        </authorList>
    </citation>
    <scope>NUCLEOTIDE SEQUENCE [LARGE SCALE GENOMIC DNA]</scope>
</reference>
<name>A0A4Y2A7B2_ARAVE</name>
<accession>A0A4Y2A7B2</accession>
<evidence type="ECO:0000313" key="1">
    <source>
        <dbReference type="EMBL" id="GBL75643.1"/>
    </source>
</evidence>
<dbReference type="AlphaFoldDB" id="A0A4Y2A7B2"/>
<dbReference type="Proteomes" id="UP000499080">
    <property type="component" value="Unassembled WGS sequence"/>
</dbReference>
<organism evidence="1 2">
    <name type="scientific">Araneus ventricosus</name>
    <name type="common">Orbweaver spider</name>
    <name type="synonym">Epeira ventricosa</name>
    <dbReference type="NCBI Taxonomy" id="182803"/>
    <lineage>
        <taxon>Eukaryota</taxon>
        <taxon>Metazoa</taxon>
        <taxon>Ecdysozoa</taxon>
        <taxon>Arthropoda</taxon>
        <taxon>Chelicerata</taxon>
        <taxon>Arachnida</taxon>
        <taxon>Araneae</taxon>
        <taxon>Araneomorphae</taxon>
        <taxon>Entelegynae</taxon>
        <taxon>Araneoidea</taxon>
        <taxon>Araneidae</taxon>
        <taxon>Araneus</taxon>
    </lineage>
</organism>
<comment type="caution">
    <text evidence="1">The sequence shown here is derived from an EMBL/GenBank/DDBJ whole genome shotgun (WGS) entry which is preliminary data.</text>
</comment>
<protein>
    <submittedName>
        <fullName evidence="1">Uncharacterized protein</fullName>
    </submittedName>
</protein>